<dbReference type="HAMAP" id="MF_00073">
    <property type="entry name" value="NusB"/>
    <property type="match status" value="1"/>
</dbReference>
<dbReference type="InterPro" id="IPR011605">
    <property type="entry name" value="NusB_fam"/>
</dbReference>
<dbReference type="RefSeq" id="WP_015615965.1">
    <property type="nucleotide sequence ID" value="NC_021182.1"/>
</dbReference>
<evidence type="ECO:0000256" key="1">
    <source>
        <dbReference type="ARBA" id="ARBA00005952"/>
    </source>
</evidence>
<protein>
    <recommendedName>
        <fullName evidence="6">Transcription antitermination protein NusB</fullName>
    </recommendedName>
    <alternativeName>
        <fullName evidence="6">Antitermination factor NusB</fullName>
    </alternativeName>
</protein>
<dbReference type="GO" id="GO:0003723">
    <property type="term" value="F:RNA binding"/>
    <property type="evidence" value="ECO:0007669"/>
    <property type="project" value="UniProtKB-UniRule"/>
</dbReference>
<keyword evidence="5 6" id="KW-0804">Transcription</keyword>
<proteinExistence type="inferred from homology"/>
<dbReference type="SUPFAM" id="SSF48013">
    <property type="entry name" value="NusB-like"/>
    <property type="match status" value="1"/>
</dbReference>
<dbReference type="GO" id="GO:0005829">
    <property type="term" value="C:cytosol"/>
    <property type="evidence" value="ECO:0007669"/>
    <property type="project" value="TreeGrafter"/>
</dbReference>
<sequence length="133" mass="15309">MNRRKSREIAMKLLFEISINTKEVNEAIETYKDNNEKLEDVDFQYIENILEGISKNTAFLDKIIEANSNNWKLSRISKVNMSILKIAVYEIYFDDEIPEKVSANEAVNLAKKYSDEKSPAFINGVLGNIIKSK</sequence>
<organism evidence="8 9">
    <name type="scientific">Clostridium pasteurianum BC1</name>
    <dbReference type="NCBI Taxonomy" id="86416"/>
    <lineage>
        <taxon>Bacteria</taxon>
        <taxon>Bacillati</taxon>
        <taxon>Bacillota</taxon>
        <taxon>Clostridia</taxon>
        <taxon>Eubacteriales</taxon>
        <taxon>Clostridiaceae</taxon>
        <taxon>Clostridium</taxon>
    </lineage>
</organism>
<dbReference type="InterPro" id="IPR035926">
    <property type="entry name" value="NusB-like_sf"/>
</dbReference>
<reference evidence="8 9" key="1">
    <citation type="submission" date="2012-01" db="EMBL/GenBank/DDBJ databases">
        <title>Complete sequence of chromosome of Clostridium pasteurianum BC1.</title>
        <authorList>
            <consortium name="US DOE Joint Genome Institute"/>
            <person name="Lucas S."/>
            <person name="Han J."/>
            <person name="Lapidus A."/>
            <person name="Cheng J.-F."/>
            <person name="Goodwin L."/>
            <person name="Pitluck S."/>
            <person name="Peters L."/>
            <person name="Mikhailova N."/>
            <person name="Teshima H."/>
            <person name="Detter J.C."/>
            <person name="Han C."/>
            <person name="Tapia R."/>
            <person name="Land M."/>
            <person name="Hauser L."/>
            <person name="Kyrpides N."/>
            <person name="Ivanova N."/>
            <person name="Pagani I."/>
            <person name="Dunn J."/>
            <person name="Taghavi S."/>
            <person name="Francis A."/>
            <person name="van der Lelie D."/>
            <person name="Woyke T."/>
        </authorList>
    </citation>
    <scope>NUCLEOTIDE SEQUENCE [LARGE SCALE GENOMIC DNA]</scope>
    <source>
        <strain evidence="8 9">BC1</strain>
    </source>
</reference>
<dbReference type="PANTHER" id="PTHR11078:SF3">
    <property type="entry name" value="ANTITERMINATION NUSB DOMAIN-CONTAINING PROTEIN"/>
    <property type="match status" value="1"/>
</dbReference>
<dbReference type="GO" id="GO:0006353">
    <property type="term" value="P:DNA-templated transcription termination"/>
    <property type="evidence" value="ECO:0007669"/>
    <property type="project" value="UniProtKB-UniRule"/>
</dbReference>
<dbReference type="PANTHER" id="PTHR11078">
    <property type="entry name" value="N UTILIZATION SUBSTANCE PROTEIN B-RELATED"/>
    <property type="match status" value="1"/>
</dbReference>
<evidence type="ECO:0000256" key="3">
    <source>
        <dbReference type="ARBA" id="ARBA00022884"/>
    </source>
</evidence>
<dbReference type="eggNOG" id="COG0781">
    <property type="taxonomic scope" value="Bacteria"/>
</dbReference>
<dbReference type="PATRIC" id="fig|86416.3.peg.2819"/>
<evidence type="ECO:0000256" key="4">
    <source>
        <dbReference type="ARBA" id="ARBA00023015"/>
    </source>
</evidence>
<keyword evidence="3 6" id="KW-0694">RNA-binding</keyword>
<feature type="domain" description="NusB/RsmB/TIM44" evidence="7">
    <location>
        <begin position="4"/>
        <end position="131"/>
    </location>
</feature>
<keyword evidence="2 6" id="KW-0889">Transcription antitermination</keyword>
<evidence type="ECO:0000256" key="5">
    <source>
        <dbReference type="ARBA" id="ARBA00023163"/>
    </source>
</evidence>
<evidence type="ECO:0000256" key="2">
    <source>
        <dbReference type="ARBA" id="ARBA00022814"/>
    </source>
</evidence>
<evidence type="ECO:0000259" key="7">
    <source>
        <dbReference type="Pfam" id="PF01029"/>
    </source>
</evidence>
<gene>
    <name evidence="6" type="primary">nusB</name>
    <name evidence="8" type="ORF">Clopa_2833</name>
</gene>
<evidence type="ECO:0000313" key="8">
    <source>
        <dbReference type="EMBL" id="AGK97671.1"/>
    </source>
</evidence>
<dbReference type="KEGG" id="cpas:Clopa_2833"/>
<dbReference type="Gene3D" id="1.10.940.10">
    <property type="entry name" value="NusB-like"/>
    <property type="match status" value="1"/>
</dbReference>
<dbReference type="AlphaFoldDB" id="R4K7I1"/>
<dbReference type="STRING" id="86416.Clopa_2833"/>
<name>R4K7I1_CLOPA</name>
<dbReference type="Pfam" id="PF01029">
    <property type="entry name" value="NusB"/>
    <property type="match status" value="1"/>
</dbReference>
<comment type="similarity">
    <text evidence="1 6">Belongs to the NusB family.</text>
</comment>
<accession>R4K7I1</accession>
<dbReference type="EMBL" id="CP003261">
    <property type="protein sequence ID" value="AGK97671.1"/>
    <property type="molecule type" value="Genomic_DNA"/>
</dbReference>
<evidence type="ECO:0000256" key="6">
    <source>
        <dbReference type="HAMAP-Rule" id="MF_00073"/>
    </source>
</evidence>
<keyword evidence="4 6" id="KW-0805">Transcription regulation</keyword>
<evidence type="ECO:0000313" key="9">
    <source>
        <dbReference type="Proteomes" id="UP000013523"/>
    </source>
</evidence>
<comment type="function">
    <text evidence="6">Involved in transcription antitermination. Required for transcription of ribosomal RNA (rRNA) genes. Binds specifically to the boxA antiterminator sequence of the ribosomal RNA (rrn) operons.</text>
</comment>
<dbReference type="HOGENOM" id="CLU_087843_3_1_9"/>
<keyword evidence="9" id="KW-1185">Reference proteome</keyword>
<dbReference type="OrthoDB" id="9811381at2"/>
<dbReference type="Proteomes" id="UP000013523">
    <property type="component" value="Chromosome"/>
</dbReference>
<dbReference type="InterPro" id="IPR006027">
    <property type="entry name" value="NusB_RsmB_TIM44"/>
</dbReference>
<dbReference type="NCBIfam" id="TIGR01951">
    <property type="entry name" value="nusB"/>
    <property type="match status" value="1"/>
</dbReference>
<dbReference type="GO" id="GO:0031564">
    <property type="term" value="P:transcription antitermination"/>
    <property type="evidence" value="ECO:0007669"/>
    <property type="project" value="UniProtKB-KW"/>
</dbReference>